<dbReference type="CDD" id="cd00086">
    <property type="entry name" value="homeodomain"/>
    <property type="match status" value="1"/>
</dbReference>
<organism evidence="2 3">
    <name type="scientific">Russula ochroleuca</name>
    <dbReference type="NCBI Taxonomy" id="152965"/>
    <lineage>
        <taxon>Eukaryota</taxon>
        <taxon>Fungi</taxon>
        <taxon>Dikarya</taxon>
        <taxon>Basidiomycota</taxon>
        <taxon>Agaricomycotina</taxon>
        <taxon>Agaricomycetes</taxon>
        <taxon>Russulales</taxon>
        <taxon>Russulaceae</taxon>
        <taxon>Russula</taxon>
    </lineage>
</organism>
<feature type="region of interest" description="Disordered" evidence="1">
    <location>
        <begin position="391"/>
        <end position="438"/>
    </location>
</feature>
<feature type="region of interest" description="Disordered" evidence="1">
    <location>
        <begin position="131"/>
        <end position="155"/>
    </location>
</feature>
<protein>
    <recommendedName>
        <fullName evidence="4">Homeobox domain-containing protein</fullName>
    </recommendedName>
</protein>
<dbReference type="InterPro" id="IPR001356">
    <property type="entry name" value="HD"/>
</dbReference>
<comment type="caution">
    <text evidence="2">The sequence shown here is derived from an EMBL/GenBank/DDBJ whole genome shotgun (WGS) entry which is preliminary data.</text>
</comment>
<evidence type="ECO:0000256" key="1">
    <source>
        <dbReference type="SAM" id="MobiDB-lite"/>
    </source>
</evidence>
<name>A0A9P5MTF8_9AGAM</name>
<feature type="compositionally biased region" description="Basic and acidic residues" evidence="1">
    <location>
        <begin position="391"/>
        <end position="402"/>
    </location>
</feature>
<sequence>MKNKEVVQSPLAAEEWQLRILWEMHKKQPRPTVEQRRLLATQTGLDAKWIARWFKRVNSPSKSKPRSVVGRPSSRSPTTVATAATPTKGTDGLKNPVKSPNLAEPTAASGTSPSLFSSSLEHTFLFSRSDSVVPENGRSGSATGPFDNHPQSSELEYPDVSPDLQANREHPVFYPHPQGANPALPRPHPDLVKHSQQTLEILTSPVYLDSPFKNGSSSPSTGMDVPSIKSHGPHTSPSPGPLQTRYVNLNFVSDSLAAAYSTGFGHPQRHLGPAQAEAEAAAGTHINVGLSVPDPVAPQPGPSSTPLPSMYWLLFDTDHDSSVDGQRDDGSRSSSRPLLGNDRMMALQQVTPTPVSFLAKWEDMLALERLIRSASHNAKLVQLGQAQQADHAVEANRKKEGSQGEVTLTGTADRVSCGPDRDRCKDEQQSDEFSVGQV</sequence>
<proteinExistence type="predicted"/>
<feature type="region of interest" description="Disordered" evidence="1">
    <location>
        <begin position="59"/>
        <end position="114"/>
    </location>
</feature>
<dbReference type="EMBL" id="WHVB01000012">
    <property type="protein sequence ID" value="KAF8478109.1"/>
    <property type="molecule type" value="Genomic_DNA"/>
</dbReference>
<feature type="compositionally biased region" description="Basic and acidic residues" evidence="1">
    <location>
        <begin position="419"/>
        <end position="428"/>
    </location>
</feature>
<feature type="compositionally biased region" description="Basic and acidic residues" evidence="1">
    <location>
        <begin position="320"/>
        <end position="331"/>
    </location>
</feature>
<evidence type="ECO:0000313" key="2">
    <source>
        <dbReference type="EMBL" id="KAF8478109.1"/>
    </source>
</evidence>
<accession>A0A9P5MTF8</accession>
<evidence type="ECO:0008006" key="4">
    <source>
        <dbReference type="Google" id="ProtNLM"/>
    </source>
</evidence>
<reference evidence="2" key="1">
    <citation type="submission" date="2019-10" db="EMBL/GenBank/DDBJ databases">
        <authorList>
            <consortium name="DOE Joint Genome Institute"/>
            <person name="Kuo A."/>
            <person name="Miyauchi S."/>
            <person name="Kiss E."/>
            <person name="Drula E."/>
            <person name="Kohler A."/>
            <person name="Sanchez-Garcia M."/>
            <person name="Andreopoulos B."/>
            <person name="Barry K.W."/>
            <person name="Bonito G."/>
            <person name="Buee M."/>
            <person name="Carver A."/>
            <person name="Chen C."/>
            <person name="Cichocki N."/>
            <person name="Clum A."/>
            <person name="Culley D."/>
            <person name="Crous P.W."/>
            <person name="Fauchery L."/>
            <person name="Girlanda M."/>
            <person name="Hayes R."/>
            <person name="Keri Z."/>
            <person name="LaButti K."/>
            <person name="Lipzen A."/>
            <person name="Lombard V."/>
            <person name="Magnuson J."/>
            <person name="Maillard F."/>
            <person name="Morin E."/>
            <person name="Murat C."/>
            <person name="Nolan M."/>
            <person name="Ohm R."/>
            <person name="Pangilinan J."/>
            <person name="Pereira M."/>
            <person name="Perotto S."/>
            <person name="Peter M."/>
            <person name="Riley R."/>
            <person name="Sitrit Y."/>
            <person name="Stielow B."/>
            <person name="Szollosi G."/>
            <person name="Zifcakova L."/>
            <person name="Stursova M."/>
            <person name="Spatafora J.W."/>
            <person name="Tedersoo L."/>
            <person name="Vaario L.-M."/>
            <person name="Yamada A."/>
            <person name="Yan M."/>
            <person name="Wang P."/>
            <person name="Xu J."/>
            <person name="Bruns T."/>
            <person name="Baldrian P."/>
            <person name="Vilgalys R."/>
            <person name="Henrissat B."/>
            <person name="Grigoriev I.V."/>
            <person name="Hibbett D."/>
            <person name="Nagy L.G."/>
            <person name="Martin F.M."/>
        </authorList>
    </citation>
    <scope>NUCLEOTIDE SEQUENCE</scope>
    <source>
        <strain evidence="2">Prilba</strain>
    </source>
</reference>
<keyword evidence="3" id="KW-1185">Reference proteome</keyword>
<dbReference type="OrthoDB" id="2658928at2759"/>
<dbReference type="Gene3D" id="1.10.10.60">
    <property type="entry name" value="Homeodomain-like"/>
    <property type="match status" value="1"/>
</dbReference>
<feature type="region of interest" description="Disordered" evidence="1">
    <location>
        <begin position="210"/>
        <end position="242"/>
    </location>
</feature>
<dbReference type="AlphaFoldDB" id="A0A9P5MTF8"/>
<gene>
    <name evidence="2" type="ORF">DFH94DRAFT_81024</name>
</gene>
<dbReference type="GO" id="GO:0003677">
    <property type="term" value="F:DNA binding"/>
    <property type="evidence" value="ECO:0007669"/>
    <property type="project" value="InterPro"/>
</dbReference>
<evidence type="ECO:0000313" key="3">
    <source>
        <dbReference type="Proteomes" id="UP000759537"/>
    </source>
</evidence>
<dbReference type="SUPFAM" id="SSF46689">
    <property type="entry name" value="Homeodomain-like"/>
    <property type="match status" value="1"/>
</dbReference>
<dbReference type="Proteomes" id="UP000759537">
    <property type="component" value="Unassembled WGS sequence"/>
</dbReference>
<feature type="compositionally biased region" description="Low complexity" evidence="1">
    <location>
        <begin position="66"/>
        <end position="87"/>
    </location>
</feature>
<reference evidence="2" key="2">
    <citation type="journal article" date="2020" name="Nat. Commun.">
        <title>Large-scale genome sequencing of mycorrhizal fungi provides insights into the early evolution of symbiotic traits.</title>
        <authorList>
            <person name="Miyauchi S."/>
            <person name="Kiss E."/>
            <person name="Kuo A."/>
            <person name="Drula E."/>
            <person name="Kohler A."/>
            <person name="Sanchez-Garcia M."/>
            <person name="Morin E."/>
            <person name="Andreopoulos B."/>
            <person name="Barry K.W."/>
            <person name="Bonito G."/>
            <person name="Buee M."/>
            <person name="Carver A."/>
            <person name="Chen C."/>
            <person name="Cichocki N."/>
            <person name="Clum A."/>
            <person name="Culley D."/>
            <person name="Crous P.W."/>
            <person name="Fauchery L."/>
            <person name="Girlanda M."/>
            <person name="Hayes R.D."/>
            <person name="Keri Z."/>
            <person name="LaButti K."/>
            <person name="Lipzen A."/>
            <person name="Lombard V."/>
            <person name="Magnuson J."/>
            <person name="Maillard F."/>
            <person name="Murat C."/>
            <person name="Nolan M."/>
            <person name="Ohm R.A."/>
            <person name="Pangilinan J."/>
            <person name="Pereira M.F."/>
            <person name="Perotto S."/>
            <person name="Peter M."/>
            <person name="Pfister S."/>
            <person name="Riley R."/>
            <person name="Sitrit Y."/>
            <person name="Stielow J.B."/>
            <person name="Szollosi G."/>
            <person name="Zifcakova L."/>
            <person name="Stursova M."/>
            <person name="Spatafora J.W."/>
            <person name="Tedersoo L."/>
            <person name="Vaario L.M."/>
            <person name="Yamada A."/>
            <person name="Yan M."/>
            <person name="Wang P."/>
            <person name="Xu J."/>
            <person name="Bruns T."/>
            <person name="Baldrian P."/>
            <person name="Vilgalys R."/>
            <person name="Dunand C."/>
            <person name="Henrissat B."/>
            <person name="Grigoriev I.V."/>
            <person name="Hibbett D."/>
            <person name="Nagy L.G."/>
            <person name="Martin F.M."/>
        </authorList>
    </citation>
    <scope>NUCLEOTIDE SEQUENCE</scope>
    <source>
        <strain evidence="2">Prilba</strain>
    </source>
</reference>
<feature type="region of interest" description="Disordered" evidence="1">
    <location>
        <begin position="320"/>
        <end position="343"/>
    </location>
</feature>
<dbReference type="InterPro" id="IPR009057">
    <property type="entry name" value="Homeodomain-like_sf"/>
</dbReference>